<keyword evidence="2" id="KW-0539">Nucleus</keyword>
<feature type="compositionally biased region" description="Basic and acidic residues" evidence="3">
    <location>
        <begin position="553"/>
        <end position="565"/>
    </location>
</feature>
<evidence type="ECO:0000256" key="3">
    <source>
        <dbReference type="SAM" id="MobiDB-lite"/>
    </source>
</evidence>
<reference evidence="4 5" key="1">
    <citation type="journal article" date="2017" name="PLoS Biol.">
        <title>The sea cucumber genome provides insights into morphological evolution and visceral regeneration.</title>
        <authorList>
            <person name="Zhang X."/>
            <person name="Sun L."/>
            <person name="Yuan J."/>
            <person name="Sun Y."/>
            <person name="Gao Y."/>
            <person name="Zhang L."/>
            <person name="Li S."/>
            <person name="Dai H."/>
            <person name="Hamel J.F."/>
            <person name="Liu C."/>
            <person name="Yu Y."/>
            <person name="Liu S."/>
            <person name="Lin W."/>
            <person name="Guo K."/>
            <person name="Jin S."/>
            <person name="Xu P."/>
            <person name="Storey K.B."/>
            <person name="Huan P."/>
            <person name="Zhang T."/>
            <person name="Zhou Y."/>
            <person name="Zhang J."/>
            <person name="Lin C."/>
            <person name="Li X."/>
            <person name="Xing L."/>
            <person name="Huo D."/>
            <person name="Sun M."/>
            <person name="Wang L."/>
            <person name="Mercier A."/>
            <person name="Li F."/>
            <person name="Yang H."/>
            <person name="Xiang J."/>
        </authorList>
    </citation>
    <scope>NUCLEOTIDE SEQUENCE [LARGE SCALE GENOMIC DNA]</scope>
    <source>
        <strain evidence="4">Shaxun</strain>
        <tissue evidence="4">Muscle</tissue>
    </source>
</reference>
<dbReference type="GO" id="GO:0007389">
    <property type="term" value="P:pattern specification process"/>
    <property type="evidence" value="ECO:0007669"/>
    <property type="project" value="TreeGrafter"/>
</dbReference>
<accession>A0A2G8KCY8</accession>
<gene>
    <name evidence="4" type="ORF">BSL78_17288</name>
</gene>
<evidence type="ECO:0000256" key="2">
    <source>
        <dbReference type="ARBA" id="ARBA00023242"/>
    </source>
</evidence>
<dbReference type="GO" id="GO:0003677">
    <property type="term" value="F:DNA binding"/>
    <property type="evidence" value="ECO:0007669"/>
    <property type="project" value="UniProtKB-KW"/>
</dbReference>
<dbReference type="Proteomes" id="UP000230750">
    <property type="component" value="Unassembled WGS sequence"/>
</dbReference>
<dbReference type="PANTHER" id="PTHR21677:SF1">
    <property type="entry name" value="PROTEIN CRAMPED-LIKE"/>
    <property type="match status" value="1"/>
</dbReference>
<keyword evidence="5" id="KW-1185">Reference proteome</keyword>
<evidence type="ECO:0000313" key="5">
    <source>
        <dbReference type="Proteomes" id="UP000230750"/>
    </source>
</evidence>
<dbReference type="GO" id="GO:0003682">
    <property type="term" value="F:chromatin binding"/>
    <property type="evidence" value="ECO:0007669"/>
    <property type="project" value="InterPro"/>
</dbReference>
<feature type="compositionally biased region" description="Polar residues" evidence="3">
    <location>
        <begin position="907"/>
        <end position="925"/>
    </location>
</feature>
<dbReference type="PANTHER" id="PTHR21677">
    <property type="entry name" value="CRAMPED PROTEIN"/>
    <property type="match status" value="1"/>
</dbReference>
<feature type="region of interest" description="Disordered" evidence="3">
    <location>
        <begin position="20"/>
        <end position="60"/>
    </location>
</feature>
<sequence>MIFLRNITEKDSTDRVKIVEEISSMEEKDGSISVESKPEQEKTTELEQKQASSLEAPTPDTVTAAIGEKRPLEIRYQHHNLRSRLKKQKKAIQIEESAVSTSPSVKKEQAKITESPKVEKSEVKQEKKVKRWEAWSMEDTDDFFDALFEHGRDFDAIQRHIEKGHKKRGIPPEQSRNKDQVRHLYYRTCHKVFKFIEPRKDLNRNDGELHALINFGELRRKLSGVAMQKQKQKWRKLTELITCGATSVRLNGRNMRLKTPVCKALKALYVKDGKEPVKHVRPQKLPAKVTIDLRPHDNATWAAVQSMSYNPRIRMTVSLQKKISNLIKVLSSRMIRDAANLPPVAGDGDVPPPASNAEMIFKIPDGIHVRPYEDICGKYVLDNCRSPFTLKPEQIPPGYCRQRDLDKELETAVANDEGHLLPESTRNEDSSTTNVSEKQPSEVNFTASEDIISTTILPPSSQYTTSPLVFDSTSVFNGLASPSSLPTLAALNSEQGLKVNDTSQQRGALVKSQKTGTVVGSTIIVPSTEENSDFMNLTSISDVNILQTDEEEVAKGDARKEEVTKPSHSPKANPEELKTFRTKDDHVREGLTVSNSEHISLVDIYLMLGKPAKLGFVYEFVGEKSQKWKTNSMLTKLVMVARSEIDMAAEMSKKLVSVGTNTSPVKEAATTQLFRNPSQEIKIAYKADSSTPILTQNGQLTLRLNPGTTVDHMGQEKMKDFQFARPLAPAPIPVINTRLTNSTLATTDGGTVNLNQAPILLPKGRKRGRPAAVVGRILVPSSVSSKTTSQLFKEQYQSLHKGNVRLRPIMPNNRIIGKLVKAVPTVTISKSGVHDILSQAAICANITPSPPMRSDVGPSNTVVNSAQKTLVNNNNHDVIGLAPFTGHSTNTTMTTKPVISAQSAVTASTNVHQNPPTTEITSPSKFASGEPPMSPKPSLLTLDDLSGMSTPKASREGGLDRSLLNTPVIQDKHSSPTSTALNISPPNLSSLLDISLPSVEGTGSSQDGLLSGFRERLQELSVAAALSTTTVSVPKGGGQSPFKIGGGSQWLHEESSQNTEISLGSLLDQLEMTPEKKSTLSIPPPVVLADGSRDSVMSRDLHFIGICTVSVTSVDMVSLFLKWMPIFKQCLTRTVWTMWPSLPTWPLISLQQVQKRVIQQQEYYKQSNQWPDEIPSIDIESKDYMAKFADLAAHIAAKGWEEADAIQEYYRHSKHRPDEIHLLTLGQERKVGEG</sequence>
<dbReference type="STRING" id="307972.A0A2G8KCY8"/>
<feature type="region of interest" description="Disordered" evidence="3">
    <location>
        <begin position="907"/>
        <end position="938"/>
    </location>
</feature>
<dbReference type="InterPro" id="IPR055315">
    <property type="entry name" value="Cramped-like"/>
</dbReference>
<feature type="compositionally biased region" description="Basic and acidic residues" evidence="3">
    <location>
        <begin position="413"/>
        <end position="429"/>
    </location>
</feature>
<protein>
    <recommendedName>
        <fullName evidence="6">Protein cramped-like</fullName>
    </recommendedName>
</protein>
<evidence type="ECO:0000256" key="1">
    <source>
        <dbReference type="ARBA" id="ARBA00023125"/>
    </source>
</evidence>
<feature type="region of interest" description="Disordered" evidence="3">
    <location>
        <begin position="552"/>
        <end position="583"/>
    </location>
</feature>
<feature type="compositionally biased region" description="Basic and acidic residues" evidence="3">
    <location>
        <begin position="20"/>
        <end position="48"/>
    </location>
</feature>
<evidence type="ECO:0000313" key="4">
    <source>
        <dbReference type="EMBL" id="PIK45842.1"/>
    </source>
</evidence>
<organism evidence="4 5">
    <name type="scientific">Stichopus japonicus</name>
    <name type="common">Sea cucumber</name>
    <dbReference type="NCBI Taxonomy" id="307972"/>
    <lineage>
        <taxon>Eukaryota</taxon>
        <taxon>Metazoa</taxon>
        <taxon>Echinodermata</taxon>
        <taxon>Eleutherozoa</taxon>
        <taxon>Echinozoa</taxon>
        <taxon>Holothuroidea</taxon>
        <taxon>Aspidochirotacea</taxon>
        <taxon>Aspidochirotida</taxon>
        <taxon>Stichopodidae</taxon>
        <taxon>Apostichopus</taxon>
    </lineage>
</organism>
<name>A0A2G8KCY8_STIJA</name>
<proteinExistence type="predicted"/>
<feature type="compositionally biased region" description="Polar residues" evidence="3">
    <location>
        <begin position="430"/>
        <end position="442"/>
    </location>
</feature>
<feature type="region of interest" description="Disordered" evidence="3">
    <location>
        <begin position="413"/>
        <end position="442"/>
    </location>
</feature>
<feature type="compositionally biased region" description="Basic and acidic residues" evidence="3">
    <location>
        <begin position="573"/>
        <end position="583"/>
    </location>
</feature>
<keyword evidence="1" id="KW-0238">DNA-binding</keyword>
<dbReference type="OrthoDB" id="515799at2759"/>
<dbReference type="EMBL" id="MRZV01000682">
    <property type="protein sequence ID" value="PIK45842.1"/>
    <property type="molecule type" value="Genomic_DNA"/>
</dbReference>
<evidence type="ECO:0008006" key="6">
    <source>
        <dbReference type="Google" id="ProtNLM"/>
    </source>
</evidence>
<dbReference type="AlphaFoldDB" id="A0A2G8KCY8"/>
<feature type="region of interest" description="Disordered" evidence="3">
    <location>
        <begin position="943"/>
        <end position="962"/>
    </location>
</feature>
<comment type="caution">
    <text evidence="4">The sequence shown here is derived from an EMBL/GenBank/DDBJ whole genome shotgun (WGS) entry which is preliminary data.</text>
</comment>
<dbReference type="GO" id="GO:0005634">
    <property type="term" value="C:nucleus"/>
    <property type="evidence" value="ECO:0007669"/>
    <property type="project" value="TreeGrafter"/>
</dbReference>